<dbReference type="PANTHER" id="PTHR10683:SF31">
    <property type="entry name" value="TRANSALDOLASE"/>
    <property type="match status" value="1"/>
</dbReference>
<dbReference type="GO" id="GO:0004801">
    <property type="term" value="F:transaldolase activity"/>
    <property type="evidence" value="ECO:0007669"/>
    <property type="project" value="UniProtKB-UniRule"/>
</dbReference>
<organism evidence="13 14">
    <name type="scientific">Corynebacterium urogenitale</name>
    <dbReference type="NCBI Taxonomy" id="2487892"/>
    <lineage>
        <taxon>Bacteria</taxon>
        <taxon>Bacillati</taxon>
        <taxon>Actinomycetota</taxon>
        <taxon>Actinomycetes</taxon>
        <taxon>Mycobacteriales</taxon>
        <taxon>Corynebacteriaceae</taxon>
        <taxon>Corynebacterium</taxon>
    </lineage>
</organism>
<dbReference type="Gene3D" id="3.20.20.70">
    <property type="entry name" value="Aldolase class I"/>
    <property type="match status" value="1"/>
</dbReference>
<feature type="active site" description="Schiff-base intermediate with substrate" evidence="12">
    <location>
        <position position="156"/>
    </location>
</feature>
<dbReference type="EC" id="2.2.1.2" evidence="5 12"/>
<proteinExistence type="inferred from homology"/>
<comment type="function">
    <text evidence="1 12">Transaldolase is important for the balance of metabolites in the pentose-phosphate pathway.</text>
</comment>
<dbReference type="EMBL" id="CP045032">
    <property type="protein sequence ID" value="QFQ02381.1"/>
    <property type="molecule type" value="Genomic_DNA"/>
</dbReference>
<evidence type="ECO:0000256" key="4">
    <source>
        <dbReference type="ARBA" id="ARBA00008426"/>
    </source>
</evidence>
<name>A0A5J6Z7K9_9CORY</name>
<dbReference type="PIRSF" id="PIRSF036915">
    <property type="entry name" value="Trnald_Bac_Plnt"/>
    <property type="match status" value="1"/>
</dbReference>
<dbReference type="CDD" id="cd00955">
    <property type="entry name" value="Transaldolase_like"/>
    <property type="match status" value="1"/>
</dbReference>
<dbReference type="KEGG" id="cuo:CUROG_05050"/>
<keyword evidence="7 12" id="KW-0963">Cytoplasm</keyword>
<dbReference type="InterPro" id="IPR001585">
    <property type="entry name" value="TAL/FSA"/>
</dbReference>
<keyword evidence="9 12" id="KW-0570">Pentose shunt</keyword>
<evidence type="ECO:0000256" key="5">
    <source>
        <dbReference type="ARBA" id="ARBA00013151"/>
    </source>
</evidence>
<evidence type="ECO:0000256" key="2">
    <source>
        <dbReference type="ARBA" id="ARBA00004496"/>
    </source>
</evidence>
<evidence type="ECO:0000256" key="11">
    <source>
        <dbReference type="ARBA" id="ARBA00048810"/>
    </source>
</evidence>
<keyword evidence="10 12" id="KW-0704">Schiff base</keyword>
<dbReference type="PROSITE" id="PS01054">
    <property type="entry name" value="TRANSALDOLASE_1"/>
    <property type="match status" value="1"/>
</dbReference>
<dbReference type="Proteomes" id="UP000326711">
    <property type="component" value="Chromosome"/>
</dbReference>
<dbReference type="InterPro" id="IPR018225">
    <property type="entry name" value="Transaldolase_AS"/>
</dbReference>
<evidence type="ECO:0000256" key="8">
    <source>
        <dbReference type="ARBA" id="ARBA00022679"/>
    </source>
</evidence>
<dbReference type="PROSITE" id="PS00958">
    <property type="entry name" value="TRANSALDOLASE_2"/>
    <property type="match status" value="1"/>
</dbReference>
<evidence type="ECO:0000256" key="7">
    <source>
        <dbReference type="ARBA" id="ARBA00022490"/>
    </source>
</evidence>
<evidence type="ECO:0000313" key="13">
    <source>
        <dbReference type="EMBL" id="QFQ02381.1"/>
    </source>
</evidence>
<evidence type="ECO:0000256" key="9">
    <source>
        <dbReference type="ARBA" id="ARBA00023126"/>
    </source>
</evidence>
<dbReference type="SUPFAM" id="SSF51569">
    <property type="entry name" value="Aldolase"/>
    <property type="match status" value="1"/>
</dbReference>
<keyword evidence="14" id="KW-1185">Reference proteome</keyword>
<evidence type="ECO:0000256" key="6">
    <source>
        <dbReference type="ARBA" id="ARBA00018292"/>
    </source>
</evidence>
<dbReference type="AlphaFoldDB" id="A0A5J6Z7K9"/>
<dbReference type="GO" id="GO:0005737">
    <property type="term" value="C:cytoplasm"/>
    <property type="evidence" value="ECO:0007669"/>
    <property type="project" value="UniProtKB-SubCell"/>
</dbReference>
<comment type="similarity">
    <text evidence="4 12">Belongs to the transaldolase family. Type 2 subfamily.</text>
</comment>
<dbReference type="GO" id="GO:0006098">
    <property type="term" value="P:pentose-phosphate shunt"/>
    <property type="evidence" value="ECO:0007669"/>
    <property type="project" value="UniProtKB-UniRule"/>
</dbReference>
<dbReference type="InterPro" id="IPR013785">
    <property type="entry name" value="Aldolase_TIM"/>
</dbReference>
<dbReference type="NCBIfam" id="TIGR00876">
    <property type="entry name" value="tal_mycobact"/>
    <property type="match status" value="1"/>
</dbReference>
<dbReference type="HAMAP" id="MF_00493">
    <property type="entry name" value="Transaldolase_2"/>
    <property type="match status" value="1"/>
</dbReference>
<dbReference type="PANTHER" id="PTHR10683">
    <property type="entry name" value="TRANSALDOLASE"/>
    <property type="match status" value="1"/>
</dbReference>
<evidence type="ECO:0000256" key="10">
    <source>
        <dbReference type="ARBA" id="ARBA00023270"/>
    </source>
</evidence>
<keyword evidence="8 12" id="KW-0808">Transferase</keyword>
<comment type="subcellular location">
    <subcellularLocation>
        <location evidence="2 12">Cytoplasm</location>
    </subcellularLocation>
</comment>
<dbReference type="GO" id="GO:0005975">
    <property type="term" value="P:carbohydrate metabolic process"/>
    <property type="evidence" value="ECO:0007669"/>
    <property type="project" value="InterPro"/>
</dbReference>
<reference evidence="14" key="1">
    <citation type="submission" date="2019-10" db="EMBL/GenBank/DDBJ databases">
        <title>Complete genome sequence of Corynebacterium urogenitalis DSM 108747, isolated from the genital tract of a cow.</title>
        <authorList>
            <person name="Ruckert C."/>
            <person name="Ballas P."/>
            <person name="Wagener K."/>
            <person name="Drillich M."/>
            <person name="Kaempfer P."/>
            <person name="Busse H.-J."/>
            <person name="Ehling-Schulz M."/>
        </authorList>
    </citation>
    <scope>NUCLEOTIDE SEQUENCE [LARGE SCALE GENOMIC DNA]</scope>
    <source>
        <strain evidence="14">LMM 1652</strain>
    </source>
</reference>
<dbReference type="UniPathway" id="UPA00115">
    <property type="reaction ID" value="UER00414"/>
</dbReference>
<gene>
    <name evidence="12 13" type="primary">tal</name>
    <name evidence="13" type="ORF">CUROG_05050</name>
</gene>
<dbReference type="InterPro" id="IPR004732">
    <property type="entry name" value="Transaldolase_2"/>
</dbReference>
<sequence length="383" mass="40784">MSTPVSPSIPDPSTVSAPSSVKALADAGTSVWLDDLSRDRIVTGNLASVIESKGVVGVTTNPAIFAKAMSQGTAYDEQIASLAQQGVPADSAVFDMAADDVRAACDVFRPMHDATDGVDGCVSLEVDPRLAQDEGATVAQAKILSETVGRPNLMIKIPATEECLPAITTVLGEGISVNVTLIFSEARYRQVMRAFIDGIALARDNGHDISQIHSVASFFVSRVDTEIDRRLDAIGTPEAQRLKGKAGVANARSAYAAFQEMLVNNLEWKKLEAAGGRIQRPLWASTSVKNPDYPDTLYVTELAGPQTVNTMPEDTLDATVDHGEVTGDTLSGTYDSAHVVFEELTALGIDCADVWQVLETEGVQKFVDSWGELLGALSTQLEK</sequence>
<dbReference type="RefSeq" id="WP_151902749.1">
    <property type="nucleotide sequence ID" value="NZ_CP045032.1"/>
</dbReference>
<evidence type="ECO:0000256" key="12">
    <source>
        <dbReference type="HAMAP-Rule" id="MF_00493"/>
    </source>
</evidence>
<protein>
    <recommendedName>
        <fullName evidence="6 12">Transaldolase</fullName>
        <ecNumber evidence="5 12">2.2.1.2</ecNumber>
    </recommendedName>
</protein>
<evidence type="ECO:0000256" key="1">
    <source>
        <dbReference type="ARBA" id="ARBA00003518"/>
    </source>
</evidence>
<evidence type="ECO:0000256" key="3">
    <source>
        <dbReference type="ARBA" id="ARBA00004857"/>
    </source>
</evidence>
<accession>A0A5J6Z7K9</accession>
<comment type="catalytic activity">
    <reaction evidence="11 12">
        <text>D-sedoheptulose 7-phosphate + D-glyceraldehyde 3-phosphate = D-erythrose 4-phosphate + beta-D-fructose 6-phosphate</text>
        <dbReference type="Rhea" id="RHEA:17053"/>
        <dbReference type="ChEBI" id="CHEBI:16897"/>
        <dbReference type="ChEBI" id="CHEBI:57483"/>
        <dbReference type="ChEBI" id="CHEBI:57634"/>
        <dbReference type="ChEBI" id="CHEBI:59776"/>
        <dbReference type="EC" id="2.2.1.2"/>
    </reaction>
</comment>
<dbReference type="NCBIfam" id="NF002881">
    <property type="entry name" value="PRK03343.1"/>
    <property type="match status" value="1"/>
</dbReference>
<dbReference type="Pfam" id="PF00923">
    <property type="entry name" value="TAL_FSA"/>
    <property type="match status" value="1"/>
</dbReference>
<dbReference type="OrthoDB" id="9809101at2"/>
<comment type="pathway">
    <text evidence="3 12">Carbohydrate degradation; pentose phosphate pathway; D-glyceraldehyde 3-phosphate and beta-D-fructose 6-phosphate from D-ribose 5-phosphate and D-xylulose 5-phosphate (non-oxidative stage): step 2/3.</text>
</comment>
<evidence type="ECO:0000313" key="14">
    <source>
        <dbReference type="Proteomes" id="UP000326711"/>
    </source>
</evidence>